<dbReference type="Gene3D" id="3.90.1720.10">
    <property type="entry name" value="endopeptidase domain like (from Nostoc punctiforme)"/>
    <property type="match status" value="1"/>
</dbReference>
<protein>
    <submittedName>
        <fullName evidence="2">YiiX/YebB-like N1pC/P60 family cysteine hydrolase</fullName>
    </submittedName>
</protein>
<evidence type="ECO:0000313" key="2">
    <source>
        <dbReference type="EMBL" id="MDG0815664.1"/>
    </source>
</evidence>
<dbReference type="SUPFAM" id="SSF54001">
    <property type="entry name" value="Cysteine proteinases"/>
    <property type="match status" value="1"/>
</dbReference>
<keyword evidence="1" id="KW-0732">Signal</keyword>
<organism evidence="2 3">
    <name type="scientific">Bdellovibrio svalbardensis</name>
    <dbReference type="NCBI Taxonomy" id="2972972"/>
    <lineage>
        <taxon>Bacteria</taxon>
        <taxon>Pseudomonadati</taxon>
        <taxon>Bdellovibrionota</taxon>
        <taxon>Bdellovibrionia</taxon>
        <taxon>Bdellovibrionales</taxon>
        <taxon>Pseudobdellovibrionaceae</taxon>
        <taxon>Bdellovibrio</taxon>
    </lineage>
</organism>
<sequence length="514" mass="59324">MKKIALLVFASAFTFANMGCQSPFKPSDSQRKPASTEDLFSGASTVLRDLNDNTVFNAKTCASYINGMTDYLYGATSDYFIPKTPQEIGKMKEQGVGLMKSLFQVRVTLREKYQLFDERNELTPECITKVREGIQYSRITEEYLLEWLVHNKVVDVRTPAILEADPIYTMTNPKFEGFKLQTGDLLVVRGKSYVSAMIARIADEEGNFSHLAIVGEDKKGNQYIVESLIQTGIIITPLEKWRKAQDARVALYRNPDKDLAKRAGQMMYEYSKAGIAKNGEIRYDFGMNDKNYNDGFFCSEVARYAYDKASNGAVIVPKFRSSVTKFKNTDYPASLGVTAKTLFAPYDVEADPRFDFVAEYKYYPLLRQVRMQDAVLQSVYGWMIQKDYNFHFSIPSASKALLGKFLRQFGLVKDVLPKYMPLQTLRTTAQFEAVATTLEKNLYEKEDKYYKEHGYLPTFREFLTINDDYRRKDCQLHKEYQDARNSPFPDDRYRNEVDRSKFHWFFYSKAKSCE</sequence>
<feature type="signal peptide" evidence="1">
    <location>
        <begin position="1"/>
        <end position="18"/>
    </location>
</feature>
<comment type="caution">
    <text evidence="2">The sequence shown here is derived from an EMBL/GenBank/DDBJ whole genome shotgun (WGS) entry which is preliminary data.</text>
</comment>
<dbReference type="RefSeq" id="WP_277577137.1">
    <property type="nucleotide sequence ID" value="NZ_JANRMI010000001.1"/>
</dbReference>
<name>A0ABT6DGN1_9BACT</name>
<evidence type="ECO:0000256" key="1">
    <source>
        <dbReference type="SAM" id="SignalP"/>
    </source>
</evidence>
<feature type="chain" id="PRO_5046862717" evidence="1">
    <location>
        <begin position="19"/>
        <end position="514"/>
    </location>
</feature>
<evidence type="ECO:0000313" key="3">
    <source>
        <dbReference type="Proteomes" id="UP001152321"/>
    </source>
</evidence>
<keyword evidence="3" id="KW-1185">Reference proteome</keyword>
<dbReference type="Pfam" id="PF05708">
    <property type="entry name" value="Peptidase_C92"/>
    <property type="match status" value="1"/>
</dbReference>
<accession>A0ABT6DGN1</accession>
<dbReference type="InterPro" id="IPR024453">
    <property type="entry name" value="Peptidase_C92"/>
</dbReference>
<dbReference type="InterPro" id="IPR038765">
    <property type="entry name" value="Papain-like_cys_pep_sf"/>
</dbReference>
<reference evidence="2" key="1">
    <citation type="submission" date="2022-08" db="EMBL/GenBank/DDBJ databases">
        <title>Novel Bdellovibrio Species Isolated from Svalbard: Designation Bdellovibrio svalbardensis.</title>
        <authorList>
            <person name="Mitchell R.J."/>
            <person name="Choi S.Y."/>
        </authorList>
    </citation>
    <scope>NUCLEOTIDE SEQUENCE</scope>
    <source>
        <strain evidence="2">PAP01</strain>
    </source>
</reference>
<proteinExistence type="predicted"/>
<gene>
    <name evidence="2" type="ORF">NWE73_04760</name>
</gene>
<dbReference type="Proteomes" id="UP001152321">
    <property type="component" value="Unassembled WGS sequence"/>
</dbReference>
<dbReference type="EMBL" id="JANRMI010000001">
    <property type="protein sequence ID" value="MDG0815664.1"/>
    <property type="molecule type" value="Genomic_DNA"/>
</dbReference>